<protein>
    <submittedName>
        <fullName evidence="1">Uncharacterized protein</fullName>
    </submittedName>
</protein>
<sequence length="70" mass="8413">MDNNIKKYLYDIHESLNSIKDYLGVKCDFSIYMESKMFRRVIERESEIIGEAMNGIDKMDLIFKYQVYES</sequence>
<organism evidence="1">
    <name type="scientific">termite gut metagenome</name>
    <dbReference type="NCBI Taxonomy" id="433724"/>
    <lineage>
        <taxon>unclassified sequences</taxon>
        <taxon>metagenomes</taxon>
        <taxon>organismal metagenomes</taxon>
    </lineage>
</organism>
<evidence type="ECO:0000313" key="1">
    <source>
        <dbReference type="EMBL" id="KAA6327458.1"/>
    </source>
</evidence>
<dbReference type="EMBL" id="SNRY01001989">
    <property type="protein sequence ID" value="KAA6327458.1"/>
    <property type="molecule type" value="Genomic_DNA"/>
</dbReference>
<gene>
    <name evidence="1" type="ORF">EZS27_023558</name>
</gene>
<name>A0A5J4R1H8_9ZZZZ</name>
<accession>A0A5J4R1H8</accession>
<dbReference type="AlphaFoldDB" id="A0A5J4R1H8"/>
<reference evidence="1" key="1">
    <citation type="submission" date="2019-03" db="EMBL/GenBank/DDBJ databases">
        <title>Single cell metagenomics reveals metabolic interactions within the superorganism composed of flagellate Streblomastix strix and complex community of Bacteroidetes bacteria on its surface.</title>
        <authorList>
            <person name="Treitli S.C."/>
            <person name="Kolisko M."/>
            <person name="Husnik F."/>
            <person name="Keeling P."/>
            <person name="Hampl V."/>
        </authorList>
    </citation>
    <scope>NUCLEOTIDE SEQUENCE</scope>
    <source>
        <strain evidence="1">STM</strain>
    </source>
</reference>
<comment type="caution">
    <text evidence="1">The sequence shown here is derived from an EMBL/GenBank/DDBJ whole genome shotgun (WGS) entry which is preliminary data.</text>
</comment>
<proteinExistence type="predicted"/>